<feature type="active site" evidence="3">
    <location>
        <position position="47"/>
    </location>
</feature>
<sequence length="298" mass="32385">MQTITVYHYDAFSTHPGKGNPGGVVLEADGLSENQMLAAAAAVGFNETSFVLPSQQADFRIRYFTPGHEMNLCGHGTMACLSALAEQGQLDGLVRFTIETLAGILPIRQSVSEDGLSSFTMQQTAPEFRPFGGSREELARSIGLSSEDLHPELPIVYGSTGIWTLIVPVCGLDACSRMKPDNSRFPEILAEMPRASLHPFCLETIHPDSLLHARHFSSPYSGTIEDPVTGTASGVLGAYYGRFIRDGRCADELELTVEQGQELGRDGKVHVRVTPDGAERRVEITGVAVYVKEWSLEV</sequence>
<dbReference type="GO" id="GO:0016853">
    <property type="term" value="F:isomerase activity"/>
    <property type="evidence" value="ECO:0007669"/>
    <property type="project" value="UniProtKB-KW"/>
</dbReference>
<evidence type="ECO:0000313" key="5">
    <source>
        <dbReference type="Proteomes" id="UP000215145"/>
    </source>
</evidence>
<evidence type="ECO:0000313" key="4">
    <source>
        <dbReference type="EMBL" id="OXM17583.1"/>
    </source>
</evidence>
<accession>A0A229P5N8</accession>
<keyword evidence="5" id="KW-1185">Reference proteome</keyword>
<dbReference type="RefSeq" id="WP_089524660.1">
    <property type="nucleotide sequence ID" value="NZ_NMUQ01000001.1"/>
</dbReference>
<evidence type="ECO:0000256" key="1">
    <source>
        <dbReference type="ARBA" id="ARBA00008270"/>
    </source>
</evidence>
<evidence type="ECO:0000256" key="2">
    <source>
        <dbReference type="ARBA" id="ARBA00023235"/>
    </source>
</evidence>
<dbReference type="PANTHER" id="PTHR13774:SF17">
    <property type="entry name" value="PHENAZINE BIOSYNTHESIS-LIKE DOMAIN-CONTAINING PROTEIN"/>
    <property type="match status" value="1"/>
</dbReference>
<dbReference type="PIRSF" id="PIRSF016184">
    <property type="entry name" value="PhzC_PhzF"/>
    <property type="match status" value="1"/>
</dbReference>
<comment type="caution">
    <text evidence="4">The sequence shown here is derived from an EMBL/GenBank/DDBJ whole genome shotgun (WGS) entry which is preliminary data.</text>
</comment>
<evidence type="ECO:0000256" key="3">
    <source>
        <dbReference type="PIRSR" id="PIRSR016184-1"/>
    </source>
</evidence>
<dbReference type="InterPro" id="IPR003719">
    <property type="entry name" value="Phenazine_PhzF-like"/>
</dbReference>
<dbReference type="SUPFAM" id="SSF54506">
    <property type="entry name" value="Diaminopimelate epimerase-like"/>
    <property type="match status" value="1"/>
</dbReference>
<dbReference type="Gene3D" id="3.10.310.10">
    <property type="entry name" value="Diaminopimelate Epimerase, Chain A, domain 1"/>
    <property type="match status" value="2"/>
</dbReference>
<dbReference type="OrthoDB" id="9788221at2"/>
<dbReference type="GO" id="GO:0005737">
    <property type="term" value="C:cytoplasm"/>
    <property type="evidence" value="ECO:0007669"/>
    <property type="project" value="TreeGrafter"/>
</dbReference>
<dbReference type="PANTHER" id="PTHR13774">
    <property type="entry name" value="PHENAZINE BIOSYNTHESIS PROTEIN"/>
    <property type="match status" value="1"/>
</dbReference>
<name>A0A229P5N8_9BACL</name>
<dbReference type="AlphaFoldDB" id="A0A229P5N8"/>
<gene>
    <name evidence="4" type="ORF">CGZ75_10835</name>
</gene>
<keyword evidence="2 4" id="KW-0413">Isomerase</keyword>
<dbReference type="NCBIfam" id="TIGR00654">
    <property type="entry name" value="PhzF_family"/>
    <property type="match status" value="1"/>
</dbReference>
<dbReference type="EMBL" id="NMUQ01000001">
    <property type="protein sequence ID" value="OXM17583.1"/>
    <property type="molecule type" value="Genomic_DNA"/>
</dbReference>
<proteinExistence type="inferred from homology"/>
<dbReference type="Pfam" id="PF02567">
    <property type="entry name" value="PhzC-PhzF"/>
    <property type="match status" value="1"/>
</dbReference>
<organism evidence="4 5">
    <name type="scientific">Paenibacillus herberti</name>
    <dbReference type="NCBI Taxonomy" id="1619309"/>
    <lineage>
        <taxon>Bacteria</taxon>
        <taxon>Bacillati</taxon>
        <taxon>Bacillota</taxon>
        <taxon>Bacilli</taxon>
        <taxon>Bacillales</taxon>
        <taxon>Paenibacillaceae</taxon>
        <taxon>Paenibacillus</taxon>
    </lineage>
</organism>
<comment type="similarity">
    <text evidence="1">Belongs to the PhzF family.</text>
</comment>
<reference evidence="4 5" key="1">
    <citation type="submission" date="2017-07" db="EMBL/GenBank/DDBJ databases">
        <title>Paenibacillus herberti R33 genome sequencing and assembly.</title>
        <authorList>
            <person name="Su W."/>
        </authorList>
    </citation>
    <scope>NUCLEOTIDE SEQUENCE [LARGE SCALE GENOMIC DNA]</scope>
    <source>
        <strain evidence="4 5">R33</strain>
    </source>
</reference>
<dbReference type="Proteomes" id="UP000215145">
    <property type="component" value="Unassembled WGS sequence"/>
</dbReference>
<protein>
    <submittedName>
        <fullName evidence="4">Isomerase</fullName>
    </submittedName>
</protein>